<feature type="coiled-coil region" evidence="9">
    <location>
        <begin position="169"/>
        <end position="196"/>
    </location>
</feature>
<comment type="caution">
    <text evidence="11">The sequence shown here is derived from an EMBL/GenBank/DDBJ whole genome shotgun (WGS) entry which is preliminary data.</text>
</comment>
<comment type="subunit">
    <text evidence="7">The RNAP catalytic core consists of 2 alpha, 1 beta, 1 beta' and 1 omega subunit. When a sigma factor is associated with the core the holoenzyme is formed, which can initiate transcription.</text>
</comment>
<dbReference type="Gene3D" id="1.10.40.90">
    <property type="match status" value="1"/>
</dbReference>
<dbReference type="InterPro" id="IPR000722">
    <property type="entry name" value="RNA_pol_asu"/>
</dbReference>
<evidence type="ECO:0000256" key="8">
    <source>
        <dbReference type="RuleBase" id="RU004279"/>
    </source>
</evidence>
<feature type="binding site" evidence="7">
    <location>
        <position position="80"/>
    </location>
    <ligand>
        <name>Zn(2+)</name>
        <dbReference type="ChEBI" id="CHEBI:29105"/>
        <label>1</label>
    </ligand>
</feature>
<evidence type="ECO:0000256" key="3">
    <source>
        <dbReference type="ARBA" id="ARBA00022695"/>
    </source>
</evidence>
<dbReference type="PANTHER" id="PTHR19376">
    <property type="entry name" value="DNA-DIRECTED RNA POLYMERASE"/>
    <property type="match status" value="1"/>
</dbReference>
<gene>
    <name evidence="7" type="primary">rpoC</name>
    <name evidence="11" type="ORF">UR54_C0006G0006</name>
</gene>
<dbReference type="InterPro" id="IPR038120">
    <property type="entry name" value="Rpb1_funnel_sf"/>
</dbReference>
<dbReference type="Gene3D" id="1.10.274.100">
    <property type="entry name" value="RNA polymerase Rpb1, domain 3"/>
    <property type="match status" value="1"/>
</dbReference>
<dbReference type="GO" id="GO:0000287">
    <property type="term" value="F:magnesium ion binding"/>
    <property type="evidence" value="ECO:0007669"/>
    <property type="project" value="UniProtKB-UniRule"/>
</dbReference>
<comment type="cofactor">
    <cofactor evidence="7">
        <name>Zn(2+)</name>
        <dbReference type="ChEBI" id="CHEBI:29105"/>
    </cofactor>
    <text evidence="7">Binds 2 Zn(2+) ions per subunit.</text>
</comment>
<evidence type="ECO:0000256" key="5">
    <source>
        <dbReference type="ARBA" id="ARBA00023163"/>
    </source>
</evidence>
<evidence type="ECO:0000256" key="9">
    <source>
        <dbReference type="SAM" id="Coils"/>
    </source>
</evidence>
<dbReference type="InterPro" id="IPR012754">
    <property type="entry name" value="DNA-dir_RpoC_beta_prime_bact"/>
</dbReference>
<feature type="binding site" evidence="7">
    <location>
        <position position="877"/>
    </location>
    <ligand>
        <name>Zn(2+)</name>
        <dbReference type="ChEBI" id="CHEBI:29105"/>
        <label>2</label>
    </ligand>
</feature>
<dbReference type="Pfam" id="PF04983">
    <property type="entry name" value="RNA_pol_Rpb1_3"/>
    <property type="match status" value="1"/>
</dbReference>
<evidence type="ECO:0000256" key="2">
    <source>
        <dbReference type="ARBA" id="ARBA00022679"/>
    </source>
</evidence>
<dbReference type="EC" id="2.7.7.6" evidence="7"/>
<name>A0A0G0AUX1_9BACT</name>
<dbReference type="Proteomes" id="UP000034688">
    <property type="component" value="Unassembled WGS sequence"/>
</dbReference>
<comment type="similarity">
    <text evidence="7 8">Belongs to the RNA polymerase beta' chain family.</text>
</comment>
<dbReference type="Pfam" id="PF04997">
    <property type="entry name" value="RNA_pol_Rpb1_1"/>
    <property type="match status" value="2"/>
</dbReference>
<feature type="domain" description="RNA polymerase N-terminal" evidence="10">
    <location>
        <begin position="320"/>
        <end position="601"/>
    </location>
</feature>
<dbReference type="Gene3D" id="4.10.860.120">
    <property type="entry name" value="RNA polymerase II, clamp domain"/>
    <property type="match status" value="1"/>
</dbReference>
<dbReference type="InterPro" id="IPR007080">
    <property type="entry name" value="RNA_pol_Rpb1_1"/>
</dbReference>
<protein>
    <recommendedName>
        <fullName evidence="7">DNA-directed RNA polymerase subunit beta'</fullName>
        <shortName evidence="7">RNAP subunit beta'</shortName>
        <ecNumber evidence="7">2.7.7.6</ecNumber>
    </recommendedName>
    <alternativeName>
        <fullName evidence="7">RNA polymerase subunit beta'</fullName>
    </alternativeName>
    <alternativeName>
        <fullName evidence="7">Transcriptase subunit beta'</fullName>
    </alternativeName>
</protein>
<dbReference type="HAMAP" id="MF_01322">
    <property type="entry name" value="RNApol_bact_RpoC"/>
    <property type="match status" value="1"/>
</dbReference>
<dbReference type="InterPro" id="IPR042102">
    <property type="entry name" value="RNA_pol_Rpb1_3_sf"/>
</dbReference>
<reference evidence="11 12" key="1">
    <citation type="journal article" date="2015" name="Nature">
        <title>rRNA introns, odd ribosomes, and small enigmatic genomes across a large radiation of phyla.</title>
        <authorList>
            <person name="Brown C.T."/>
            <person name="Hug L.A."/>
            <person name="Thomas B.C."/>
            <person name="Sharon I."/>
            <person name="Castelle C.J."/>
            <person name="Singh A."/>
            <person name="Wilkins M.J."/>
            <person name="Williams K.H."/>
            <person name="Banfield J.F."/>
        </authorList>
    </citation>
    <scope>NUCLEOTIDE SEQUENCE [LARGE SCALE GENOMIC DNA]</scope>
</reference>
<dbReference type="EMBL" id="LBPP01000006">
    <property type="protein sequence ID" value="KKP60978.1"/>
    <property type="molecule type" value="Genomic_DNA"/>
</dbReference>
<keyword evidence="3 7" id="KW-0548">Nucleotidyltransferase</keyword>
<evidence type="ECO:0000313" key="11">
    <source>
        <dbReference type="EMBL" id="KKP60978.1"/>
    </source>
</evidence>
<evidence type="ECO:0000256" key="1">
    <source>
        <dbReference type="ARBA" id="ARBA00022478"/>
    </source>
</evidence>
<comment type="catalytic activity">
    <reaction evidence="6 7 8">
        <text>RNA(n) + a ribonucleoside 5'-triphosphate = RNA(n+1) + diphosphate</text>
        <dbReference type="Rhea" id="RHEA:21248"/>
        <dbReference type="Rhea" id="RHEA-COMP:14527"/>
        <dbReference type="Rhea" id="RHEA-COMP:17342"/>
        <dbReference type="ChEBI" id="CHEBI:33019"/>
        <dbReference type="ChEBI" id="CHEBI:61557"/>
        <dbReference type="ChEBI" id="CHEBI:140395"/>
        <dbReference type="EC" id="2.7.7.6"/>
    </reaction>
</comment>
<dbReference type="InterPro" id="IPR007066">
    <property type="entry name" value="RNA_pol_Rpb1_3"/>
</dbReference>
<dbReference type="PANTHER" id="PTHR19376:SF54">
    <property type="entry name" value="DNA-DIRECTED RNA POLYMERASE SUBUNIT BETA"/>
    <property type="match status" value="1"/>
</dbReference>
<evidence type="ECO:0000256" key="6">
    <source>
        <dbReference type="ARBA" id="ARBA00048552"/>
    </source>
</evidence>
<dbReference type="PATRIC" id="fig|1618477.3.peg.131"/>
<dbReference type="InterPro" id="IPR007081">
    <property type="entry name" value="RNA_pol_Rpb1_5"/>
</dbReference>
<keyword evidence="9" id="KW-0175">Coiled coil</keyword>
<dbReference type="GO" id="GO:0008270">
    <property type="term" value="F:zinc ion binding"/>
    <property type="evidence" value="ECO:0007669"/>
    <property type="project" value="UniProtKB-UniRule"/>
</dbReference>
<feature type="binding site" evidence="7">
    <location>
        <position position="957"/>
    </location>
    <ligand>
        <name>Zn(2+)</name>
        <dbReference type="ChEBI" id="CHEBI:29105"/>
        <label>2</label>
    </ligand>
</feature>
<dbReference type="GO" id="GO:0000428">
    <property type="term" value="C:DNA-directed RNA polymerase complex"/>
    <property type="evidence" value="ECO:0007669"/>
    <property type="project" value="UniProtKB-KW"/>
</dbReference>
<feature type="binding site" evidence="7">
    <location>
        <position position="954"/>
    </location>
    <ligand>
        <name>Zn(2+)</name>
        <dbReference type="ChEBI" id="CHEBI:29105"/>
        <label>2</label>
    </ligand>
</feature>
<evidence type="ECO:0000256" key="4">
    <source>
        <dbReference type="ARBA" id="ARBA00022723"/>
    </source>
</evidence>
<dbReference type="GO" id="GO:0006351">
    <property type="term" value="P:DNA-templated transcription"/>
    <property type="evidence" value="ECO:0007669"/>
    <property type="project" value="UniProtKB-UniRule"/>
</dbReference>
<dbReference type="SMART" id="SM00663">
    <property type="entry name" value="RPOLA_N"/>
    <property type="match status" value="1"/>
</dbReference>
<dbReference type="InterPro" id="IPR045867">
    <property type="entry name" value="DNA-dir_RpoC_beta_prime"/>
</dbReference>
<dbReference type="Gene3D" id="1.10.150.390">
    <property type="match status" value="1"/>
</dbReference>
<keyword evidence="1 7" id="KW-0240">DNA-directed RNA polymerase</keyword>
<dbReference type="Pfam" id="PF00623">
    <property type="entry name" value="RNA_pol_Rpb1_2"/>
    <property type="match status" value="1"/>
</dbReference>
<keyword evidence="5 7" id="KW-0804">Transcription</keyword>
<keyword evidence="2 7" id="KW-0808">Transferase</keyword>
<keyword evidence="7" id="KW-0460">Magnesium</keyword>
<evidence type="ECO:0000256" key="7">
    <source>
        <dbReference type="HAMAP-Rule" id="MF_01322"/>
    </source>
</evidence>
<dbReference type="InterPro" id="IPR044893">
    <property type="entry name" value="RNA_pol_Rpb1_clamp_domain"/>
</dbReference>
<feature type="binding site" evidence="7">
    <location>
        <position position="549"/>
    </location>
    <ligand>
        <name>Mg(2+)</name>
        <dbReference type="ChEBI" id="CHEBI:18420"/>
    </ligand>
</feature>
<accession>A0A0G0AUX1</accession>
<comment type="cofactor">
    <cofactor evidence="7">
        <name>Mg(2+)</name>
        <dbReference type="ChEBI" id="CHEBI:18420"/>
    </cofactor>
    <text evidence="7">Binds 1 Mg(2+) ion per subunit.</text>
</comment>
<dbReference type="AlphaFoldDB" id="A0A0G0AUX1"/>
<sequence>MEDINTVDFSGLRITFASPETIIKWSHGEVIKPETINYRTFRAEKDGLFDERIFGPTKDYECYCGKYKRMRYKGIVCDRCGVEITTSAVRRERMGHIKLASPIAHIWYFKGTSSTLSVILGVPPQALERIIYYALYLVKEVDKENQKKALKTIDQLQRDELKKIEEDFVKKEAEINENFEKQYQQLEKKIANREQWEIAKQEVEFKKREQLKLLSNELTDTKTKKSAYFERVLKIARSIRPFDVIEEDDYLFFKENEVNEFLSVGMGSEVLYEILSNFDLQKLYSQALELLNDAKGEKRNKLLKKARVLEAFIKAKIDPKWIVLTVLPVIPPDLRPVVQLPGGKFATSDLNDFYRRVINRNNRLKQLIDLGAPEIILRNEKRMLQEAVDSLIDLQKSRGKNRTTGAATKVQKSLSDILRGKQGRFRQNLLGKRVDYSGRSTIVVGPELKLNQCGLPKDMALELFKPYLLHEIIIRGLAPNIKSAKLFLEKKEPVVYDILEEITKDHPILLNRAPTLHKLSILGFYPVLTDDHAIKLHPAVCSGYNADFDGDAMGVFLPLSSKAIEEVKQRMFPYHNLLKPSDGSPIVLPNKEMALGCYYLTTIDSHLNTENAEDLKFFATENEAMRFQAVNRITLRQPINVKIGGKIIKTTVGRIIFNQGLPTELQFINQEVKAADLKNIVVTAMKIFDNEKVGELIDKLKEIGFWASTIAGGLSLSIFDCQIIPEKKKIVEEAENEIKKITKNFEQGLLTSEEKRRYSNKLWIDVTERLADKTWASLDEENPVKIIIKSGGARASKEQLKQLAAMKGLVVDPMGKIIEVPTKSNYRQGLSIFEYVISARGARKGLTDSALKTADAGYLTRRLVDTSHDMIVREEDCQIKEGLTISTNSSRGDKFKERIKNRYILNDLYSENKEIIIKANELIDSEKIALIEKNKINKITVRSPLYCNSTYGVCQKCYGTDLSNNKPVEIGVPVGVMAAQSIGEPGTQLTMRVRHFGGIVISDVTQGLPRVEELFETRTPKIVSPIAEISGKVSIIEDTEKEIYDITITSSDRESTISEQKFTIYLLDEIQDVYESQGIPIHDKHFEVIIRKMSDKVIVEDEGDTSLIKDEVVSRIRFGEENKRVLAKGERPATGKVSILGITRSAIHTDSWLSAASFEQTTSVLSSAAIKGQTDYLLGLKENVIIGRLIPVTEELIGKYYGRFTNQYADHQSTDKEEEREKN</sequence>
<feature type="binding site" evidence="7">
    <location>
        <position position="551"/>
    </location>
    <ligand>
        <name>Mg(2+)</name>
        <dbReference type="ChEBI" id="CHEBI:18420"/>
    </ligand>
</feature>
<comment type="function">
    <text evidence="7 8">DNA-dependent RNA polymerase catalyzes the transcription of DNA into RNA using the four ribonucleoside triphosphates as substrates.</text>
</comment>
<feature type="binding site" evidence="7">
    <location>
        <position position="77"/>
    </location>
    <ligand>
        <name>Zn(2+)</name>
        <dbReference type="ChEBI" id="CHEBI:29105"/>
        <label>1</label>
    </ligand>
</feature>
<feature type="binding site" evidence="7">
    <location>
        <position position="64"/>
    </location>
    <ligand>
        <name>Zn(2+)</name>
        <dbReference type="ChEBI" id="CHEBI:29105"/>
        <label>1</label>
    </ligand>
</feature>
<dbReference type="Gene3D" id="1.10.1790.20">
    <property type="match status" value="1"/>
</dbReference>
<feature type="binding site" evidence="7">
    <location>
        <position position="547"/>
    </location>
    <ligand>
        <name>Mg(2+)</name>
        <dbReference type="ChEBI" id="CHEBI:18420"/>
    </ligand>
</feature>
<dbReference type="CDD" id="cd01609">
    <property type="entry name" value="RNAP_beta'_N"/>
    <property type="match status" value="1"/>
</dbReference>
<dbReference type="InterPro" id="IPR006592">
    <property type="entry name" value="RNA_pol_N"/>
</dbReference>
<keyword evidence="7" id="KW-0862">Zinc</keyword>
<dbReference type="STRING" id="1618477.UR54_C0006G0006"/>
<dbReference type="GO" id="GO:0003899">
    <property type="term" value="F:DNA-directed RNA polymerase activity"/>
    <property type="evidence" value="ECO:0007669"/>
    <property type="project" value="UniProtKB-UniRule"/>
</dbReference>
<feature type="binding site" evidence="7">
    <location>
        <position position="947"/>
    </location>
    <ligand>
        <name>Zn(2+)</name>
        <dbReference type="ChEBI" id="CHEBI:29105"/>
        <label>2</label>
    </ligand>
</feature>
<dbReference type="NCBIfam" id="TIGR02386">
    <property type="entry name" value="rpoC_TIGR"/>
    <property type="match status" value="1"/>
</dbReference>
<evidence type="ECO:0000259" key="10">
    <source>
        <dbReference type="SMART" id="SM00663"/>
    </source>
</evidence>
<dbReference type="Gene3D" id="1.10.132.30">
    <property type="match status" value="1"/>
</dbReference>
<feature type="binding site" evidence="7">
    <location>
        <position position="62"/>
    </location>
    <ligand>
        <name>Zn(2+)</name>
        <dbReference type="ChEBI" id="CHEBI:29105"/>
        <label>1</label>
    </ligand>
</feature>
<organism evidence="11 12">
    <name type="scientific">Candidatus Roizmanbacteria bacterium GW2011_GWA2_34_18</name>
    <dbReference type="NCBI Taxonomy" id="1618477"/>
    <lineage>
        <taxon>Bacteria</taxon>
        <taxon>Candidatus Roizmaniibacteriota</taxon>
    </lineage>
</organism>
<feature type="coiled-coil region" evidence="9">
    <location>
        <begin position="724"/>
        <end position="751"/>
    </location>
</feature>
<evidence type="ECO:0000313" key="12">
    <source>
        <dbReference type="Proteomes" id="UP000034688"/>
    </source>
</evidence>
<dbReference type="Pfam" id="PF04998">
    <property type="entry name" value="RNA_pol_Rpb1_5"/>
    <property type="match status" value="1"/>
</dbReference>
<keyword evidence="4 7" id="KW-0479">Metal-binding</keyword>
<dbReference type="SUPFAM" id="SSF64484">
    <property type="entry name" value="beta and beta-prime subunits of DNA dependent RNA-polymerase"/>
    <property type="match status" value="1"/>
</dbReference>
<dbReference type="CDD" id="cd02655">
    <property type="entry name" value="RNAP_beta'_C"/>
    <property type="match status" value="1"/>
</dbReference>
<proteinExistence type="inferred from homology"/>
<dbReference type="Gene3D" id="2.40.40.20">
    <property type="match status" value="1"/>
</dbReference>
<dbReference type="GO" id="GO:0003677">
    <property type="term" value="F:DNA binding"/>
    <property type="evidence" value="ECO:0007669"/>
    <property type="project" value="UniProtKB-UniRule"/>
</dbReference>